<gene>
    <name evidence="1" type="ORF">SLEP1_g5250</name>
</gene>
<dbReference type="AlphaFoldDB" id="A0AAV5I0X0"/>
<evidence type="ECO:0000313" key="1">
    <source>
        <dbReference type="EMBL" id="GKU91364.1"/>
    </source>
</evidence>
<accession>A0AAV5I0X0</accession>
<dbReference type="Proteomes" id="UP001054252">
    <property type="component" value="Unassembled WGS sequence"/>
</dbReference>
<evidence type="ECO:0000313" key="2">
    <source>
        <dbReference type="Proteomes" id="UP001054252"/>
    </source>
</evidence>
<organism evidence="1 2">
    <name type="scientific">Rubroshorea leprosula</name>
    <dbReference type="NCBI Taxonomy" id="152421"/>
    <lineage>
        <taxon>Eukaryota</taxon>
        <taxon>Viridiplantae</taxon>
        <taxon>Streptophyta</taxon>
        <taxon>Embryophyta</taxon>
        <taxon>Tracheophyta</taxon>
        <taxon>Spermatophyta</taxon>
        <taxon>Magnoliopsida</taxon>
        <taxon>eudicotyledons</taxon>
        <taxon>Gunneridae</taxon>
        <taxon>Pentapetalae</taxon>
        <taxon>rosids</taxon>
        <taxon>malvids</taxon>
        <taxon>Malvales</taxon>
        <taxon>Dipterocarpaceae</taxon>
        <taxon>Rubroshorea</taxon>
    </lineage>
</organism>
<dbReference type="EMBL" id="BPVZ01000005">
    <property type="protein sequence ID" value="GKU91364.1"/>
    <property type="molecule type" value="Genomic_DNA"/>
</dbReference>
<name>A0AAV5I0X0_9ROSI</name>
<reference evidence="1 2" key="1">
    <citation type="journal article" date="2021" name="Commun. Biol.">
        <title>The genome of Shorea leprosula (Dipterocarpaceae) highlights the ecological relevance of drought in aseasonal tropical rainforests.</title>
        <authorList>
            <person name="Ng K.K.S."/>
            <person name="Kobayashi M.J."/>
            <person name="Fawcett J.A."/>
            <person name="Hatakeyama M."/>
            <person name="Paape T."/>
            <person name="Ng C.H."/>
            <person name="Ang C.C."/>
            <person name="Tnah L.H."/>
            <person name="Lee C.T."/>
            <person name="Nishiyama T."/>
            <person name="Sese J."/>
            <person name="O'Brien M.J."/>
            <person name="Copetti D."/>
            <person name="Mohd Noor M.I."/>
            <person name="Ong R.C."/>
            <person name="Putra M."/>
            <person name="Sireger I.Z."/>
            <person name="Indrioko S."/>
            <person name="Kosugi Y."/>
            <person name="Izuno A."/>
            <person name="Isagi Y."/>
            <person name="Lee S.L."/>
            <person name="Shimizu K.K."/>
        </authorList>
    </citation>
    <scope>NUCLEOTIDE SEQUENCE [LARGE SCALE GENOMIC DNA]</scope>
    <source>
        <strain evidence="1">214</strain>
    </source>
</reference>
<protein>
    <submittedName>
        <fullName evidence="1">Uncharacterized protein</fullName>
    </submittedName>
</protein>
<sequence length="50" mass="5769">MQTFTYALMNQLKLEFSASLADLLQATWRSHPPRRPSSMDACNSLLLQVW</sequence>
<proteinExistence type="predicted"/>
<keyword evidence="2" id="KW-1185">Reference proteome</keyword>
<comment type="caution">
    <text evidence="1">The sequence shown here is derived from an EMBL/GenBank/DDBJ whole genome shotgun (WGS) entry which is preliminary data.</text>
</comment>